<dbReference type="Proteomes" id="UP000030321">
    <property type="component" value="Unassembled WGS sequence"/>
</dbReference>
<reference evidence="3" key="1">
    <citation type="journal article" date="2015" name="Genome">
        <title>Whole Genome Sequence of the Non-Microcystin-Producing Microcystis aeruginosa Strain NIES-44.</title>
        <authorList>
            <person name="Okano K."/>
            <person name="Miyata N."/>
            <person name="Ozaki Y."/>
        </authorList>
    </citation>
    <scope>NUCLEOTIDE SEQUENCE [LARGE SCALE GENOMIC DNA]</scope>
    <source>
        <strain evidence="3">NIES-44</strain>
    </source>
</reference>
<comment type="caution">
    <text evidence="2">The sequence shown here is derived from an EMBL/GenBank/DDBJ whole genome shotgun (WGS) entry which is preliminary data.</text>
</comment>
<dbReference type="InterPro" id="IPR006342">
    <property type="entry name" value="FkbM_mtfrase"/>
</dbReference>
<evidence type="ECO:0000313" key="2">
    <source>
        <dbReference type="EMBL" id="GAL93793.1"/>
    </source>
</evidence>
<evidence type="ECO:0000313" key="3">
    <source>
        <dbReference type="Proteomes" id="UP000030321"/>
    </source>
</evidence>
<dbReference type="SUPFAM" id="SSF53335">
    <property type="entry name" value="S-adenosyl-L-methionine-dependent methyltransferases"/>
    <property type="match status" value="1"/>
</dbReference>
<dbReference type="AlphaFoldDB" id="A0A0A1VWD4"/>
<proteinExistence type="predicted"/>
<feature type="domain" description="Methyltransferase FkbM" evidence="1">
    <location>
        <begin position="60"/>
        <end position="237"/>
    </location>
</feature>
<name>A0A0A1VWD4_MICAE</name>
<gene>
    <name evidence="2" type="ORF">N44_03545</name>
</gene>
<keyword evidence="2" id="KW-0808">Transferase</keyword>
<dbReference type="GO" id="GO:0032259">
    <property type="term" value="P:methylation"/>
    <property type="evidence" value="ECO:0007669"/>
    <property type="project" value="UniProtKB-KW"/>
</dbReference>
<dbReference type="GO" id="GO:0008168">
    <property type="term" value="F:methyltransferase activity"/>
    <property type="evidence" value="ECO:0007669"/>
    <property type="project" value="UniProtKB-KW"/>
</dbReference>
<dbReference type="Pfam" id="PF05050">
    <property type="entry name" value="Methyltransf_21"/>
    <property type="match status" value="1"/>
</dbReference>
<evidence type="ECO:0000259" key="1">
    <source>
        <dbReference type="Pfam" id="PF05050"/>
    </source>
</evidence>
<keyword evidence="2" id="KW-0489">Methyltransferase</keyword>
<dbReference type="NCBIfam" id="TIGR01444">
    <property type="entry name" value="fkbM_fam"/>
    <property type="match status" value="1"/>
</dbReference>
<dbReference type="InterPro" id="IPR029063">
    <property type="entry name" value="SAM-dependent_MTases_sf"/>
</dbReference>
<dbReference type="EMBL" id="BBPA01000047">
    <property type="protein sequence ID" value="GAL93793.1"/>
    <property type="molecule type" value="Genomic_DNA"/>
</dbReference>
<protein>
    <submittedName>
        <fullName evidence="2">Methyltransferase FkbM</fullName>
    </submittedName>
</protein>
<dbReference type="RefSeq" id="WP_045359695.1">
    <property type="nucleotide sequence ID" value="NZ_BBPA01000047.1"/>
</dbReference>
<dbReference type="Gene3D" id="3.40.50.150">
    <property type="entry name" value="Vaccinia Virus protein VP39"/>
    <property type="match status" value="1"/>
</dbReference>
<sequence>MILAKLKTYISRLVGKRSDKQSKFWSIFKSPSLRYKIFKDKLDTLLYSLSISQAHIFFIQVGSNDSSYGDPLRYFLLDERWCGIMIEPVDYVFKRLRSKYGDYGRFKLENVAIAEVNGFKDFYYVEETDSPLPVWYDQIGSFSLSHVLKHIDFIPELEQRIRKTQVECITFEELCNRNSVRTVDLIHIDTEGFDYEVLKMIDIDRFQPSLILYEHKHLSDSDRISARSLLSARGYQLLQLNSMDTVAVSVKALENRKPLKWAWKVITKNLSYHQNSASN</sequence>
<accession>A0A0A1VWD4</accession>
<organism evidence="2 3">
    <name type="scientific">Microcystis aeruginosa NIES-44</name>
    <dbReference type="NCBI Taxonomy" id="449439"/>
    <lineage>
        <taxon>Bacteria</taxon>
        <taxon>Bacillati</taxon>
        <taxon>Cyanobacteriota</taxon>
        <taxon>Cyanophyceae</taxon>
        <taxon>Oscillatoriophycideae</taxon>
        <taxon>Chroococcales</taxon>
        <taxon>Microcystaceae</taxon>
        <taxon>Microcystis</taxon>
    </lineage>
</organism>